<evidence type="ECO:0000313" key="3">
    <source>
        <dbReference type="Proteomes" id="UP000317977"/>
    </source>
</evidence>
<organism evidence="2 3">
    <name type="scientific">Rubripirellula reticaptiva</name>
    <dbReference type="NCBI Taxonomy" id="2528013"/>
    <lineage>
        <taxon>Bacteria</taxon>
        <taxon>Pseudomonadati</taxon>
        <taxon>Planctomycetota</taxon>
        <taxon>Planctomycetia</taxon>
        <taxon>Pirellulales</taxon>
        <taxon>Pirellulaceae</taxon>
        <taxon>Rubripirellula</taxon>
    </lineage>
</organism>
<name>A0A5C6FBV7_9BACT</name>
<dbReference type="RefSeq" id="WP_146532489.1">
    <property type="nucleotide sequence ID" value="NZ_SJPX01000001.1"/>
</dbReference>
<dbReference type="EMBL" id="SJPX01000001">
    <property type="protein sequence ID" value="TWU57616.1"/>
    <property type="molecule type" value="Genomic_DNA"/>
</dbReference>
<dbReference type="OrthoDB" id="7866618at2"/>
<dbReference type="InterPro" id="IPR007486">
    <property type="entry name" value="YebE"/>
</dbReference>
<feature type="compositionally biased region" description="Basic and acidic residues" evidence="1">
    <location>
        <begin position="52"/>
        <end position="61"/>
    </location>
</feature>
<comment type="caution">
    <text evidence="2">The sequence shown here is derived from an EMBL/GenBank/DDBJ whole genome shotgun (WGS) entry which is preliminary data.</text>
</comment>
<evidence type="ECO:0000313" key="2">
    <source>
        <dbReference type="EMBL" id="TWU57616.1"/>
    </source>
</evidence>
<sequence>MDAMDILGALLGNKAGSGGASGAVLKDILGGEKRPAPSEPSRPHPKAYSPRTIDDAAKSLEDLLGVSHGHHQQQRQAPQSKARTPQAQPAPEPQSSATPSWTTAETEAMNEQSKILVRAMVNAAKSDGQITREEQDKILKQLDHVSQEEIAFLRAAFAENVDVKDFTWSVPLGLEEQVYTVSLISIDLDEQKEANYLADLAHGLRLDPARCNQIHQSFGAPVIFKA</sequence>
<dbReference type="Gene3D" id="1.10.3680.10">
    <property type="entry name" value="TerB-like"/>
    <property type="match status" value="1"/>
</dbReference>
<dbReference type="CDD" id="cd07178">
    <property type="entry name" value="terB_like_YebE"/>
    <property type="match status" value="1"/>
</dbReference>
<keyword evidence="3" id="KW-1185">Reference proteome</keyword>
<dbReference type="InterPro" id="IPR029024">
    <property type="entry name" value="TerB-like"/>
</dbReference>
<dbReference type="Proteomes" id="UP000317977">
    <property type="component" value="Unassembled WGS sequence"/>
</dbReference>
<accession>A0A5C6FBV7</accession>
<evidence type="ECO:0008006" key="4">
    <source>
        <dbReference type="Google" id="ProtNLM"/>
    </source>
</evidence>
<gene>
    <name evidence="2" type="ORF">Poly59_05230</name>
</gene>
<feature type="compositionally biased region" description="Low complexity" evidence="1">
    <location>
        <begin position="84"/>
        <end position="100"/>
    </location>
</feature>
<reference evidence="2 3" key="1">
    <citation type="submission" date="2019-02" db="EMBL/GenBank/DDBJ databases">
        <title>Deep-cultivation of Planctomycetes and their phenomic and genomic characterization uncovers novel biology.</title>
        <authorList>
            <person name="Wiegand S."/>
            <person name="Jogler M."/>
            <person name="Boedeker C."/>
            <person name="Pinto D."/>
            <person name="Vollmers J."/>
            <person name="Rivas-Marin E."/>
            <person name="Kohn T."/>
            <person name="Peeters S.H."/>
            <person name="Heuer A."/>
            <person name="Rast P."/>
            <person name="Oberbeckmann S."/>
            <person name="Bunk B."/>
            <person name="Jeske O."/>
            <person name="Meyerdierks A."/>
            <person name="Storesund J.E."/>
            <person name="Kallscheuer N."/>
            <person name="Luecker S."/>
            <person name="Lage O.M."/>
            <person name="Pohl T."/>
            <person name="Merkel B.J."/>
            <person name="Hornburger P."/>
            <person name="Mueller R.-W."/>
            <person name="Bruemmer F."/>
            <person name="Labrenz M."/>
            <person name="Spormann A.M."/>
            <person name="Op Den Camp H."/>
            <person name="Overmann J."/>
            <person name="Amann R."/>
            <person name="Jetten M.S.M."/>
            <person name="Mascher T."/>
            <person name="Medema M.H."/>
            <person name="Devos D.P."/>
            <person name="Kaster A.-K."/>
            <person name="Ovreas L."/>
            <person name="Rohde M."/>
            <person name="Galperin M.Y."/>
            <person name="Jogler C."/>
        </authorList>
    </citation>
    <scope>NUCLEOTIDE SEQUENCE [LARGE SCALE GENOMIC DNA]</scope>
    <source>
        <strain evidence="2 3">Poly59</strain>
    </source>
</reference>
<dbReference type="Pfam" id="PF04391">
    <property type="entry name" value="DUF533"/>
    <property type="match status" value="1"/>
</dbReference>
<dbReference type="SUPFAM" id="SSF158682">
    <property type="entry name" value="TerB-like"/>
    <property type="match status" value="1"/>
</dbReference>
<dbReference type="AlphaFoldDB" id="A0A5C6FBV7"/>
<feature type="compositionally biased region" description="Polar residues" evidence="1">
    <location>
        <begin position="74"/>
        <end position="83"/>
    </location>
</feature>
<feature type="region of interest" description="Disordered" evidence="1">
    <location>
        <begin position="11"/>
        <end position="108"/>
    </location>
</feature>
<protein>
    <recommendedName>
        <fullName evidence="4">Inner membrane protein YebE</fullName>
    </recommendedName>
</protein>
<evidence type="ECO:0000256" key="1">
    <source>
        <dbReference type="SAM" id="MobiDB-lite"/>
    </source>
</evidence>
<proteinExistence type="predicted"/>